<organism evidence="1 2">
    <name type="scientific">Acrobeloides nanus</name>
    <dbReference type="NCBI Taxonomy" id="290746"/>
    <lineage>
        <taxon>Eukaryota</taxon>
        <taxon>Metazoa</taxon>
        <taxon>Ecdysozoa</taxon>
        <taxon>Nematoda</taxon>
        <taxon>Chromadorea</taxon>
        <taxon>Rhabditida</taxon>
        <taxon>Tylenchina</taxon>
        <taxon>Cephalobomorpha</taxon>
        <taxon>Cephaloboidea</taxon>
        <taxon>Cephalobidae</taxon>
        <taxon>Acrobeloides</taxon>
    </lineage>
</organism>
<evidence type="ECO:0000313" key="2">
    <source>
        <dbReference type="WBParaSite" id="ACRNAN_scaffold4368.g18380.t1"/>
    </source>
</evidence>
<keyword evidence="1" id="KW-1185">Reference proteome</keyword>
<protein>
    <submittedName>
        <fullName evidence="2">Uncharacterized protein</fullName>
    </submittedName>
</protein>
<name>A0A914DX14_9BILA</name>
<dbReference type="WBParaSite" id="ACRNAN_scaffold4368.g18380.t1">
    <property type="protein sequence ID" value="ACRNAN_scaffold4368.g18380.t1"/>
    <property type="gene ID" value="ACRNAN_scaffold4368.g18380"/>
</dbReference>
<accession>A0A914DX14</accession>
<dbReference type="AlphaFoldDB" id="A0A914DX14"/>
<proteinExistence type="predicted"/>
<dbReference type="Proteomes" id="UP000887540">
    <property type="component" value="Unplaced"/>
</dbReference>
<sequence>MFGHVLDIIVLVKLTSQLLKLKAVLNVMLKKLVQSWKNTMNGNKLSQVYVKKCSFANCQDEYSKLENKFIQSINNQKPAYPGKERCEYEGCLETCLYKNIGTCDNKNFKNFYKIIKDIDSRINALVLSGSEPDHNGPDDL</sequence>
<reference evidence="2" key="1">
    <citation type="submission" date="2022-11" db="UniProtKB">
        <authorList>
            <consortium name="WormBaseParasite"/>
        </authorList>
    </citation>
    <scope>IDENTIFICATION</scope>
</reference>
<evidence type="ECO:0000313" key="1">
    <source>
        <dbReference type="Proteomes" id="UP000887540"/>
    </source>
</evidence>